<dbReference type="SUPFAM" id="SSF51735">
    <property type="entry name" value="NAD(P)-binding Rossmann-fold domains"/>
    <property type="match status" value="1"/>
</dbReference>
<protein>
    <recommendedName>
        <fullName evidence="1">Saccharopine dehydrogenase NADP binding domain-containing protein</fullName>
    </recommendedName>
</protein>
<dbReference type="EMBL" id="UINC01008820">
    <property type="protein sequence ID" value="SVA39636.1"/>
    <property type="molecule type" value="Genomic_DNA"/>
</dbReference>
<feature type="non-terminal residue" evidence="2">
    <location>
        <position position="363"/>
    </location>
</feature>
<proteinExistence type="predicted"/>
<feature type="non-terminal residue" evidence="2">
    <location>
        <position position="1"/>
    </location>
</feature>
<gene>
    <name evidence="2" type="ORF">METZ01_LOCUS92490</name>
</gene>
<evidence type="ECO:0000313" key="2">
    <source>
        <dbReference type="EMBL" id="SVA39636.1"/>
    </source>
</evidence>
<dbReference type="AlphaFoldDB" id="A0A381VGZ2"/>
<dbReference type="InterPro" id="IPR036291">
    <property type="entry name" value="NAD(P)-bd_dom_sf"/>
</dbReference>
<dbReference type="Pfam" id="PF03435">
    <property type="entry name" value="Sacchrp_dh_NADP"/>
    <property type="match status" value="1"/>
</dbReference>
<evidence type="ECO:0000259" key="1">
    <source>
        <dbReference type="Pfam" id="PF03435"/>
    </source>
</evidence>
<dbReference type="InterPro" id="IPR005097">
    <property type="entry name" value="Sacchrp_dh_NADP-bd"/>
</dbReference>
<reference evidence="2" key="1">
    <citation type="submission" date="2018-05" db="EMBL/GenBank/DDBJ databases">
        <authorList>
            <person name="Lanie J.A."/>
            <person name="Ng W.-L."/>
            <person name="Kazmierczak K.M."/>
            <person name="Andrzejewski T.M."/>
            <person name="Davidsen T.M."/>
            <person name="Wayne K.J."/>
            <person name="Tettelin H."/>
            <person name="Glass J.I."/>
            <person name="Rusch D."/>
            <person name="Podicherti R."/>
            <person name="Tsui H.-C.T."/>
            <person name="Winkler M.E."/>
        </authorList>
    </citation>
    <scope>NUCLEOTIDE SEQUENCE</scope>
</reference>
<organism evidence="2">
    <name type="scientific">marine metagenome</name>
    <dbReference type="NCBI Taxonomy" id="408172"/>
    <lineage>
        <taxon>unclassified sequences</taxon>
        <taxon>metagenomes</taxon>
        <taxon>ecological metagenomes</taxon>
    </lineage>
</organism>
<sequence length="363" mass="39935">LKKVLLIGAGDVGTHLLEFAARDESNIEWVVGDVDKEKAQWACNNAEIGAAHHGLNPLFRAVQIDLFDEDATVGLLRKEKPDGVINCTVLHTWHLIRQLPEELYAKISSAGLGAWLPCQLALGLSLSKSIHDSGLSPYFINTSLSCLTNPVMGKVGLAPTIGIGNVDLIAPAVLTYIAQQKGIDRSRIETFQVCHHQHWVFPREAGYQPGAPYYLKILIDGEEVTRDFDTDEVMYESVKLYAPGIGFTTVSASSALKNLKAMLFNENLRTHSPGPNGLPGGYPVLLNKDGADVVLPDDISLEEAIRMNEESGKLDSIEDIKDDGTVIFTDRAFEIMKETLGFECRSFQAWEAKELAFEQMACY</sequence>
<dbReference type="Gene3D" id="3.40.50.720">
    <property type="entry name" value="NAD(P)-binding Rossmann-like Domain"/>
    <property type="match status" value="1"/>
</dbReference>
<name>A0A381VGZ2_9ZZZZ</name>
<feature type="domain" description="Saccharopine dehydrogenase NADP binding" evidence="1">
    <location>
        <begin position="4"/>
        <end position="89"/>
    </location>
</feature>
<accession>A0A381VGZ2</accession>